<sequence>MTLFNGLSAFPLTPTDAEGRIDAEALARFLERIHHAGADSIGLLGSTGGYAYLTKEERRRAVAVAVECIGGKTPLVVGVGALRTDDAQALARDAKAAGADGLLLAPMSYVPLHEDEVFQHFVAVAEAGELPLCIYNNPTTTRFTFSEALIARLSAVSNIVAVKMPLVAGGDYAGELARLRQVTPDRFAIGYSGDWGAADALLAGCDTWYSVAAGLLPGPALALTRAARAGDIVETARLNKAFEPLWTLFKRYGSFRVMFVIADLLGLAHVQPPRPILPLPKDAGDDVRLALEMIEVAGRQRL</sequence>
<name>A0A068TG86_NEOGA</name>
<evidence type="ECO:0000313" key="6">
    <source>
        <dbReference type="EMBL" id="CDN57154.1"/>
    </source>
</evidence>
<evidence type="ECO:0000256" key="3">
    <source>
        <dbReference type="PIRNR" id="PIRNR001365"/>
    </source>
</evidence>
<feature type="active site" description="Proton donor/acceptor" evidence="4">
    <location>
        <position position="135"/>
    </location>
</feature>
<dbReference type="eggNOG" id="COG0329">
    <property type="taxonomic scope" value="Bacteria"/>
</dbReference>
<dbReference type="RefSeq" id="WP_040124236.1">
    <property type="nucleotide sequence ID" value="NZ_HG938356.1"/>
</dbReference>
<dbReference type="HOGENOM" id="CLU_049343_5_0_5"/>
<keyword evidence="2 3" id="KW-0456">Lyase</keyword>
<protein>
    <submittedName>
        <fullName evidence="6">Dihydrodipicolinate synthase</fullName>
    </submittedName>
</protein>
<comment type="similarity">
    <text evidence="1 3">Belongs to the DapA family.</text>
</comment>
<dbReference type="PATRIC" id="fig|1028801.3.peg.4913"/>
<organism evidence="6 7">
    <name type="scientific">Neorhizobium galegae bv. officinalis bv. officinalis str. HAMBI 1141</name>
    <dbReference type="NCBI Taxonomy" id="1028801"/>
    <lineage>
        <taxon>Bacteria</taxon>
        <taxon>Pseudomonadati</taxon>
        <taxon>Pseudomonadota</taxon>
        <taxon>Alphaproteobacteria</taxon>
        <taxon>Hyphomicrobiales</taxon>
        <taxon>Rhizobiaceae</taxon>
        <taxon>Rhizobium/Agrobacterium group</taxon>
        <taxon>Neorhizobium</taxon>
    </lineage>
</organism>
<accession>A0A068TG86</accession>
<dbReference type="Pfam" id="PF00701">
    <property type="entry name" value="DHDPS"/>
    <property type="match status" value="1"/>
</dbReference>
<evidence type="ECO:0000256" key="2">
    <source>
        <dbReference type="ARBA" id="ARBA00023239"/>
    </source>
</evidence>
<feature type="binding site" evidence="5">
    <location>
        <position position="47"/>
    </location>
    <ligand>
        <name>pyruvate</name>
        <dbReference type="ChEBI" id="CHEBI:15361"/>
    </ligand>
</feature>
<dbReference type="SMART" id="SM01130">
    <property type="entry name" value="DHDPS"/>
    <property type="match status" value="1"/>
</dbReference>
<evidence type="ECO:0000256" key="1">
    <source>
        <dbReference type="ARBA" id="ARBA00007592"/>
    </source>
</evidence>
<dbReference type="PRINTS" id="PR00146">
    <property type="entry name" value="DHPICSNTHASE"/>
</dbReference>
<dbReference type="GO" id="GO:0005829">
    <property type="term" value="C:cytosol"/>
    <property type="evidence" value="ECO:0007669"/>
    <property type="project" value="TreeGrafter"/>
</dbReference>
<feature type="active site" description="Schiff-base intermediate with substrate" evidence="4">
    <location>
        <position position="163"/>
    </location>
</feature>
<dbReference type="PANTHER" id="PTHR12128">
    <property type="entry name" value="DIHYDRODIPICOLINATE SYNTHASE"/>
    <property type="match status" value="1"/>
</dbReference>
<dbReference type="AlphaFoldDB" id="A0A068TG86"/>
<evidence type="ECO:0000256" key="4">
    <source>
        <dbReference type="PIRSR" id="PIRSR001365-1"/>
    </source>
</evidence>
<reference evidence="7" key="1">
    <citation type="journal article" date="2014" name="BMC Genomics">
        <title>Genome sequencing of two Neorhizobium galegae strains reveals a noeT gene responsible for the unusual acetylation of the nodulation factors.</title>
        <authorList>
            <person name="Osterman J."/>
            <person name="Marsh J."/>
            <person name="Laine P.K."/>
            <person name="Zeng Z."/>
            <person name="Alatalo E."/>
            <person name="Sullivan J.T."/>
            <person name="Young J.P."/>
            <person name="Thomas-Oates J."/>
            <person name="Paulin L."/>
            <person name="Lindstrom K."/>
        </authorList>
    </citation>
    <scope>NUCLEOTIDE SEQUENCE [LARGE SCALE GENOMIC DNA]</scope>
    <source>
        <strain evidence="7">HAMBI 1141</strain>
        <plasmid evidence="7">II</plasmid>
    </source>
</reference>
<evidence type="ECO:0000256" key="5">
    <source>
        <dbReference type="PIRSR" id="PIRSR001365-2"/>
    </source>
</evidence>
<keyword evidence="6" id="KW-0614">Plasmid</keyword>
<dbReference type="InterPro" id="IPR013785">
    <property type="entry name" value="Aldolase_TIM"/>
</dbReference>
<dbReference type="InterPro" id="IPR002220">
    <property type="entry name" value="DapA-like"/>
</dbReference>
<dbReference type="PIRSF" id="PIRSF001365">
    <property type="entry name" value="DHDPS"/>
    <property type="match status" value="1"/>
</dbReference>
<gene>
    <name evidence="6" type="ORF">RG1141_PA03190</name>
</gene>
<dbReference type="SUPFAM" id="SSF51569">
    <property type="entry name" value="Aldolase"/>
    <property type="match status" value="1"/>
</dbReference>
<dbReference type="KEGG" id="ngl:RG1141_PA03190"/>
<dbReference type="GO" id="GO:0008840">
    <property type="term" value="F:4-hydroxy-tetrahydrodipicolinate synthase activity"/>
    <property type="evidence" value="ECO:0007669"/>
    <property type="project" value="TreeGrafter"/>
</dbReference>
<evidence type="ECO:0000313" key="7">
    <source>
        <dbReference type="Proteomes" id="UP000028186"/>
    </source>
</evidence>
<dbReference type="EMBL" id="HG938356">
    <property type="protein sequence ID" value="CDN57154.1"/>
    <property type="molecule type" value="Genomic_DNA"/>
</dbReference>
<dbReference type="Gene3D" id="3.20.20.70">
    <property type="entry name" value="Aldolase class I"/>
    <property type="match status" value="1"/>
</dbReference>
<dbReference type="PANTHER" id="PTHR12128:SF66">
    <property type="entry name" value="4-HYDROXY-2-OXOGLUTARATE ALDOLASE, MITOCHONDRIAL"/>
    <property type="match status" value="1"/>
</dbReference>
<dbReference type="CDD" id="cd00408">
    <property type="entry name" value="DHDPS-like"/>
    <property type="match status" value="1"/>
</dbReference>
<dbReference type="Proteomes" id="UP000028186">
    <property type="component" value="Plasmid pHAMBI1141a"/>
</dbReference>
<proteinExistence type="inferred from homology"/>
<geneLocation type="plasmid" evidence="7">
    <name>II</name>
</geneLocation>